<dbReference type="AlphaFoldDB" id="A0A914DH26"/>
<evidence type="ECO:0000256" key="3">
    <source>
        <dbReference type="ARBA" id="ARBA00023163"/>
    </source>
</evidence>
<keyword evidence="7" id="KW-1185">Reference proteome</keyword>
<dbReference type="GO" id="GO:0000124">
    <property type="term" value="C:SAGA complex"/>
    <property type="evidence" value="ECO:0007669"/>
    <property type="project" value="TreeGrafter"/>
</dbReference>
<evidence type="ECO:0000256" key="2">
    <source>
        <dbReference type="ARBA" id="ARBA00023015"/>
    </source>
</evidence>
<evidence type="ECO:0000256" key="4">
    <source>
        <dbReference type="ARBA" id="ARBA00023242"/>
    </source>
</evidence>
<evidence type="ECO:0000256" key="6">
    <source>
        <dbReference type="SAM" id="MobiDB-lite"/>
    </source>
</evidence>
<comment type="similarity">
    <text evidence="5">Belongs to the TAF10 family.</text>
</comment>
<evidence type="ECO:0000313" key="7">
    <source>
        <dbReference type="Proteomes" id="UP000887540"/>
    </source>
</evidence>
<dbReference type="PRINTS" id="PR01443">
    <property type="entry name" value="TFIID30KDSUB"/>
</dbReference>
<feature type="compositionally biased region" description="Polar residues" evidence="6">
    <location>
        <begin position="56"/>
        <end position="67"/>
    </location>
</feature>
<feature type="region of interest" description="Disordered" evidence="6">
    <location>
        <begin position="1"/>
        <end position="82"/>
    </location>
</feature>
<dbReference type="CDD" id="cd07982">
    <property type="entry name" value="HFD_TAF10"/>
    <property type="match status" value="1"/>
</dbReference>
<name>A0A914DH26_9BILA</name>
<organism evidence="7 8">
    <name type="scientific">Acrobeloides nanus</name>
    <dbReference type="NCBI Taxonomy" id="290746"/>
    <lineage>
        <taxon>Eukaryota</taxon>
        <taxon>Metazoa</taxon>
        <taxon>Ecdysozoa</taxon>
        <taxon>Nematoda</taxon>
        <taxon>Chromadorea</taxon>
        <taxon>Rhabditida</taxon>
        <taxon>Tylenchina</taxon>
        <taxon>Cephalobomorpha</taxon>
        <taxon>Cephaloboidea</taxon>
        <taxon>Cephalobidae</taxon>
        <taxon>Acrobeloides</taxon>
    </lineage>
</organism>
<feature type="compositionally biased region" description="Polar residues" evidence="6">
    <location>
        <begin position="7"/>
        <end position="28"/>
    </location>
</feature>
<accession>A0A914DH26</accession>
<evidence type="ECO:0000313" key="8">
    <source>
        <dbReference type="WBParaSite" id="ACRNAN_scaffold2502.g25661.t1"/>
    </source>
</evidence>
<dbReference type="WBParaSite" id="ACRNAN_scaffold2502.g25661.t1">
    <property type="protein sequence ID" value="ACRNAN_scaffold2502.g25661.t1"/>
    <property type="gene ID" value="ACRNAN_scaffold2502.g25661"/>
</dbReference>
<dbReference type="Pfam" id="PF03540">
    <property type="entry name" value="TAF10"/>
    <property type="match status" value="1"/>
</dbReference>
<evidence type="ECO:0000256" key="5">
    <source>
        <dbReference type="ARBA" id="ARBA00025730"/>
    </source>
</evidence>
<dbReference type="GO" id="GO:0005669">
    <property type="term" value="C:transcription factor TFIID complex"/>
    <property type="evidence" value="ECO:0007669"/>
    <property type="project" value="TreeGrafter"/>
</dbReference>
<keyword evidence="4" id="KW-0539">Nucleus</keyword>
<dbReference type="PANTHER" id="PTHR21242:SF0">
    <property type="entry name" value="TRANSCRIPTION INITIATION FACTOR TFIID SUBUNIT 10"/>
    <property type="match status" value="1"/>
</dbReference>
<keyword evidence="3" id="KW-0804">Transcription</keyword>
<dbReference type="GO" id="GO:0016251">
    <property type="term" value="F:RNA polymerase II general transcription initiation factor activity"/>
    <property type="evidence" value="ECO:0007669"/>
    <property type="project" value="TreeGrafter"/>
</dbReference>
<comment type="subcellular location">
    <subcellularLocation>
        <location evidence="1">Nucleus</location>
    </subcellularLocation>
</comment>
<reference evidence="8" key="1">
    <citation type="submission" date="2022-11" db="UniProtKB">
        <authorList>
            <consortium name="WormBaseParasite"/>
        </authorList>
    </citation>
    <scope>IDENTIFICATION</scope>
</reference>
<protein>
    <submittedName>
        <fullName evidence="8">Transcription initiation factor TFIID subunit 10</fullName>
    </submittedName>
</protein>
<dbReference type="GO" id="GO:0006367">
    <property type="term" value="P:transcription initiation at RNA polymerase II promoter"/>
    <property type="evidence" value="ECO:0007669"/>
    <property type="project" value="TreeGrafter"/>
</dbReference>
<dbReference type="GO" id="GO:1990841">
    <property type="term" value="F:promoter-specific chromatin binding"/>
    <property type="evidence" value="ECO:0007669"/>
    <property type="project" value="TreeGrafter"/>
</dbReference>
<dbReference type="Proteomes" id="UP000887540">
    <property type="component" value="Unplaced"/>
</dbReference>
<evidence type="ECO:0000256" key="1">
    <source>
        <dbReference type="ARBA" id="ARBA00004123"/>
    </source>
</evidence>
<sequence length="217" mass="23691">MLEQKQEPNSNPATPSDVMTNTPPSVNSIVGMPTNDSSLMPPPPLPTTAPVSSSSNFAQPPQPNMQTFPGVAGMSQPQTSLETQQQQLLRQAINRPIPPQQLRAMKTGTYVQPGCSLADFINDLDEYSPTIPDAVALHYMEKNGVETNDPKVVRLLSLAAQKLVSDIALDAMQQARIKGLGQIRKGSREAKYTLTTDLLEKVLEEYGISLDRPPYHL</sequence>
<dbReference type="PANTHER" id="PTHR21242">
    <property type="entry name" value="TRANSCRIPTION INITIATION FACTOR TFIID SUBUNIT 10"/>
    <property type="match status" value="1"/>
</dbReference>
<dbReference type="InterPro" id="IPR003923">
    <property type="entry name" value="TAF10"/>
</dbReference>
<proteinExistence type="inferred from homology"/>
<keyword evidence="2" id="KW-0805">Transcription regulation</keyword>